<dbReference type="PROSITE" id="PS51755">
    <property type="entry name" value="OMPR_PHOB"/>
    <property type="match status" value="1"/>
</dbReference>
<keyword evidence="6" id="KW-1185">Reference proteome</keyword>
<feature type="domain" description="OmpR/PhoB-type" evidence="4">
    <location>
        <begin position="290"/>
        <end position="385"/>
    </location>
</feature>
<dbReference type="Gene3D" id="3.40.50.10090">
    <property type="match status" value="2"/>
</dbReference>
<sequence>MEQPTTPPVPPGVPDPAAVGPDQALAGCRVLLTAKRRATELGTALQRRGAEIVHAPVLSIVPHADDEQLLAQTRALIADPPDVVVATTGVGFRGWLEAADAAGVHAELLAVLRRARLIARGPKAQGAIHGAGLVADWVAQSETAAEIKELFEAEGVAGLHVGVQHHGSGADGIDELLVALGARVTPLVVYRWGPPPDPEAVRRGVRLVADAGVDAVVFTAAPGAVEFLAAAERAGLRDAVIAALAGPVLPATVGPVTAAPLVEAGLTPLIPDRFRMGALVRELTAALTGRGVVEVGTPGGVLRLKRSWASLDGRVLPLSRVQFDVLAALVRAAGRVVTREDILALLPGTSADPHAAEVAIARLRDSLGNRAVVTTVPRRGYRLDLAS</sequence>
<evidence type="ECO:0000256" key="1">
    <source>
        <dbReference type="ARBA" id="ARBA00023125"/>
    </source>
</evidence>
<name>A0ABZ3C6N2_9ACTN</name>
<dbReference type="GO" id="GO:0004852">
    <property type="term" value="F:uroporphyrinogen-III synthase activity"/>
    <property type="evidence" value="ECO:0007669"/>
    <property type="project" value="UniProtKB-EC"/>
</dbReference>
<keyword evidence="5" id="KW-0456">Lyase</keyword>
<dbReference type="Gene3D" id="1.10.10.10">
    <property type="entry name" value="Winged helix-like DNA-binding domain superfamily/Winged helix DNA-binding domain"/>
    <property type="match status" value="1"/>
</dbReference>
<dbReference type="PANTHER" id="PTHR40082:SF1">
    <property type="entry name" value="BLR5956 PROTEIN"/>
    <property type="match status" value="1"/>
</dbReference>
<dbReference type="InterPro" id="IPR003754">
    <property type="entry name" value="4pyrrol_synth_uPrphyn_synth"/>
</dbReference>
<feature type="DNA-binding region" description="OmpR/PhoB-type" evidence="2">
    <location>
        <begin position="290"/>
        <end position="385"/>
    </location>
</feature>
<dbReference type="Proteomes" id="UP001434337">
    <property type="component" value="Chromosome"/>
</dbReference>
<accession>A0ABZ3C6N2</accession>
<dbReference type="NCBIfam" id="NF005568">
    <property type="entry name" value="PRK07239.1"/>
    <property type="match status" value="1"/>
</dbReference>
<feature type="compositionally biased region" description="Pro residues" evidence="3">
    <location>
        <begin position="1"/>
        <end position="14"/>
    </location>
</feature>
<dbReference type="EC" id="4.2.1.75" evidence="5"/>
<dbReference type="InterPro" id="IPR036108">
    <property type="entry name" value="4pyrrol_syn_uPrphyn_synt_sf"/>
</dbReference>
<evidence type="ECO:0000256" key="3">
    <source>
        <dbReference type="SAM" id="MobiDB-lite"/>
    </source>
</evidence>
<dbReference type="Pfam" id="PF00486">
    <property type="entry name" value="Trans_reg_C"/>
    <property type="match status" value="1"/>
</dbReference>
<dbReference type="PANTHER" id="PTHR40082">
    <property type="entry name" value="BLR5956 PROTEIN"/>
    <property type="match status" value="1"/>
</dbReference>
<dbReference type="SUPFAM" id="SSF46894">
    <property type="entry name" value="C-terminal effector domain of the bipartite response regulators"/>
    <property type="match status" value="1"/>
</dbReference>
<dbReference type="Pfam" id="PF02602">
    <property type="entry name" value="HEM4"/>
    <property type="match status" value="1"/>
</dbReference>
<reference evidence="5 6" key="1">
    <citation type="journal article" date="2023" name="Environ Microbiome">
        <title>A coral-associated actinobacterium mitigates coral bleaching under heat stress.</title>
        <authorList>
            <person name="Li J."/>
            <person name="Zou Y."/>
            <person name="Li Q."/>
            <person name="Zhang J."/>
            <person name="Bourne D.G."/>
            <person name="Lyu Y."/>
            <person name="Liu C."/>
            <person name="Zhang S."/>
        </authorList>
    </citation>
    <scope>NUCLEOTIDE SEQUENCE [LARGE SCALE GENOMIC DNA]</scope>
    <source>
        <strain evidence="5 6">SCSIO 13291</strain>
    </source>
</reference>
<dbReference type="InterPro" id="IPR001867">
    <property type="entry name" value="OmpR/PhoB-type_DNA-bd"/>
</dbReference>
<evidence type="ECO:0000313" key="5">
    <source>
        <dbReference type="EMBL" id="WZW98422.1"/>
    </source>
</evidence>
<dbReference type="InterPro" id="IPR039793">
    <property type="entry name" value="UROS/Hem4"/>
</dbReference>
<dbReference type="InterPro" id="IPR016032">
    <property type="entry name" value="Sig_transdc_resp-reg_C-effctor"/>
</dbReference>
<organism evidence="5 6">
    <name type="scientific">Propioniciclava soli</name>
    <dbReference type="NCBI Taxonomy" id="2775081"/>
    <lineage>
        <taxon>Bacteria</taxon>
        <taxon>Bacillati</taxon>
        <taxon>Actinomycetota</taxon>
        <taxon>Actinomycetes</taxon>
        <taxon>Propionibacteriales</taxon>
        <taxon>Propionibacteriaceae</taxon>
        <taxon>Propioniciclava</taxon>
    </lineage>
</organism>
<proteinExistence type="predicted"/>
<feature type="region of interest" description="Disordered" evidence="3">
    <location>
        <begin position="1"/>
        <end position="20"/>
    </location>
</feature>
<dbReference type="EMBL" id="CP115965">
    <property type="protein sequence ID" value="WZW98422.1"/>
    <property type="molecule type" value="Genomic_DNA"/>
</dbReference>
<dbReference type="InterPro" id="IPR036388">
    <property type="entry name" value="WH-like_DNA-bd_sf"/>
</dbReference>
<evidence type="ECO:0000256" key="2">
    <source>
        <dbReference type="PROSITE-ProRule" id="PRU01091"/>
    </source>
</evidence>
<dbReference type="SUPFAM" id="SSF69618">
    <property type="entry name" value="HemD-like"/>
    <property type="match status" value="1"/>
</dbReference>
<protein>
    <submittedName>
        <fullName evidence="5">Uroporphyrinogen-III synthase</fullName>
        <ecNumber evidence="5">4.2.1.75</ecNumber>
    </submittedName>
</protein>
<keyword evidence="1 2" id="KW-0238">DNA-binding</keyword>
<dbReference type="CDD" id="cd06578">
    <property type="entry name" value="HemD"/>
    <property type="match status" value="1"/>
</dbReference>
<gene>
    <name evidence="5" type="ORF">PCC79_16270</name>
</gene>
<dbReference type="SMART" id="SM00862">
    <property type="entry name" value="Trans_reg_C"/>
    <property type="match status" value="1"/>
</dbReference>
<evidence type="ECO:0000259" key="4">
    <source>
        <dbReference type="PROSITE" id="PS51755"/>
    </source>
</evidence>
<dbReference type="CDD" id="cd00383">
    <property type="entry name" value="trans_reg_C"/>
    <property type="match status" value="1"/>
</dbReference>
<evidence type="ECO:0000313" key="6">
    <source>
        <dbReference type="Proteomes" id="UP001434337"/>
    </source>
</evidence>
<dbReference type="RefSeq" id="WP_342372464.1">
    <property type="nucleotide sequence ID" value="NZ_CP115965.1"/>
</dbReference>